<evidence type="ECO:0000313" key="1">
    <source>
        <dbReference type="EMBL" id="GLH71298.1"/>
    </source>
</evidence>
<reference evidence="1 2" key="1">
    <citation type="journal article" date="2023" name="Antonie Van Leeuwenhoek">
        <title>Mesoterricola silvestris gen. nov., sp. nov., Mesoterricola sediminis sp. nov., Geothrix oryzae sp. nov., Geothrix edaphica sp. nov., Geothrix rubra sp. nov., and Geothrix limicola sp. nov., six novel members of Acidobacteriota isolated from soils.</title>
        <authorList>
            <person name="Itoh H."/>
            <person name="Sugisawa Y."/>
            <person name="Mise K."/>
            <person name="Xu Z."/>
            <person name="Kuniyasu M."/>
            <person name="Ushijima N."/>
            <person name="Kawano K."/>
            <person name="Kobayashi E."/>
            <person name="Shiratori Y."/>
            <person name="Masuda Y."/>
            <person name="Senoo K."/>
        </authorList>
    </citation>
    <scope>NUCLEOTIDE SEQUENCE [LARGE SCALE GENOMIC DNA]</scope>
    <source>
        <strain evidence="1 2">Red803</strain>
    </source>
</reference>
<proteinExistence type="predicted"/>
<dbReference type="Proteomes" id="UP001165089">
    <property type="component" value="Unassembled WGS sequence"/>
</dbReference>
<dbReference type="Gene3D" id="3.40.50.2000">
    <property type="entry name" value="Glycogen Phosphorylase B"/>
    <property type="match status" value="1"/>
</dbReference>
<organism evidence="1 2">
    <name type="scientific">Geothrix rubra</name>
    <dbReference type="NCBI Taxonomy" id="2927977"/>
    <lineage>
        <taxon>Bacteria</taxon>
        <taxon>Pseudomonadati</taxon>
        <taxon>Acidobacteriota</taxon>
        <taxon>Holophagae</taxon>
        <taxon>Holophagales</taxon>
        <taxon>Holophagaceae</taxon>
        <taxon>Geothrix</taxon>
    </lineage>
</organism>
<dbReference type="EMBL" id="BSDD01000006">
    <property type="protein sequence ID" value="GLH71298.1"/>
    <property type="molecule type" value="Genomic_DNA"/>
</dbReference>
<dbReference type="InterPro" id="IPR051199">
    <property type="entry name" value="LPS_LOS_Heptosyltrfase"/>
</dbReference>
<comment type="caution">
    <text evidence="1">The sequence shown here is derived from an EMBL/GenBank/DDBJ whole genome shotgun (WGS) entry which is preliminary data.</text>
</comment>
<dbReference type="PANTHER" id="PTHR30160">
    <property type="entry name" value="TETRAACYLDISACCHARIDE 4'-KINASE-RELATED"/>
    <property type="match status" value="1"/>
</dbReference>
<dbReference type="SUPFAM" id="SSF53756">
    <property type="entry name" value="UDP-Glycosyltransferase/glycogen phosphorylase"/>
    <property type="match status" value="1"/>
</dbReference>
<evidence type="ECO:0008006" key="3">
    <source>
        <dbReference type="Google" id="ProtNLM"/>
    </source>
</evidence>
<gene>
    <name evidence="1" type="ORF">GETHPA_28310</name>
</gene>
<protein>
    <recommendedName>
        <fullName evidence="3">Glycosyltransferase family 9 protein</fullName>
    </recommendedName>
</protein>
<accession>A0ABQ5Q9N5</accession>
<sequence>MNEGVAPACVHHVVQLELGIGDLLCSLYGLNGFSLALDRPPIALYLRDHFGWMQLIDIPGLQVMPAAHHPPPAGSLQLGDTESDYREKLRGGHDPKQWYARKLGVEPVKPPLNLRLFTVPPDLPGPYVVLAPFATRINRTWEAHNWRLVARDLTAAGFNVIALDAPGQPERCKVLGVDYFWGQAPAWVANVCRHAALIISGDSGLAHVGGLLGTPTLVLQAQQIPEAYYSMTSNAFIVPRQPCVGCRFQPDRGYEEKCDWGCWALQSIGPREVTAHALRLLGGPRRACPEGCPA</sequence>
<dbReference type="RefSeq" id="WP_285727454.1">
    <property type="nucleotide sequence ID" value="NZ_BSDD01000006.1"/>
</dbReference>
<name>A0ABQ5Q9N5_9BACT</name>
<evidence type="ECO:0000313" key="2">
    <source>
        <dbReference type="Proteomes" id="UP001165089"/>
    </source>
</evidence>
<dbReference type="PANTHER" id="PTHR30160:SF19">
    <property type="entry name" value="LIPOPOLYSACCHARIDE HEPTOSYLTRANSFERASE 1"/>
    <property type="match status" value="1"/>
</dbReference>
<keyword evidence="2" id="KW-1185">Reference proteome</keyword>